<gene>
    <name evidence="9" type="ORF">SAMN03080610_01587</name>
</gene>
<accession>A0A1G5N665</accession>
<name>A0A1G5N665_AFIMA</name>
<dbReference type="STRING" id="1120955.SAMN03080610_01587"/>
<keyword evidence="4" id="KW-0997">Cell inner membrane</keyword>
<comment type="similarity">
    <text evidence="2">Belongs to the UPF0283 family.</text>
</comment>
<feature type="transmembrane region" description="Helical" evidence="8">
    <location>
        <begin position="58"/>
        <end position="76"/>
    </location>
</feature>
<evidence type="ECO:0000256" key="5">
    <source>
        <dbReference type="ARBA" id="ARBA00022692"/>
    </source>
</evidence>
<dbReference type="InterPro" id="IPR006507">
    <property type="entry name" value="UPF0283"/>
</dbReference>
<evidence type="ECO:0000313" key="10">
    <source>
        <dbReference type="Proteomes" id="UP000199347"/>
    </source>
</evidence>
<keyword evidence="3" id="KW-1003">Cell membrane</keyword>
<organism evidence="9 10">
    <name type="scientific">Afifella marina DSM 2698</name>
    <dbReference type="NCBI Taxonomy" id="1120955"/>
    <lineage>
        <taxon>Bacteria</taxon>
        <taxon>Pseudomonadati</taxon>
        <taxon>Pseudomonadota</taxon>
        <taxon>Alphaproteobacteria</taxon>
        <taxon>Hyphomicrobiales</taxon>
        <taxon>Afifellaceae</taxon>
        <taxon>Afifella</taxon>
    </lineage>
</organism>
<dbReference type="PANTHER" id="PTHR39342">
    <property type="entry name" value="UPF0283 MEMBRANE PROTEIN YCJF"/>
    <property type="match status" value="1"/>
</dbReference>
<keyword evidence="5 8" id="KW-0812">Transmembrane</keyword>
<feature type="transmembrane region" description="Helical" evidence="8">
    <location>
        <begin position="88"/>
        <end position="109"/>
    </location>
</feature>
<dbReference type="Proteomes" id="UP000199347">
    <property type="component" value="Unassembled WGS sequence"/>
</dbReference>
<keyword evidence="6 8" id="KW-1133">Transmembrane helix</keyword>
<protein>
    <submittedName>
        <fullName evidence="9">Putative membrane protein</fullName>
    </submittedName>
</protein>
<dbReference type="InterPro" id="IPR021147">
    <property type="entry name" value="DUF697"/>
</dbReference>
<reference evidence="10" key="1">
    <citation type="submission" date="2016-10" db="EMBL/GenBank/DDBJ databases">
        <authorList>
            <person name="Varghese N."/>
            <person name="Submissions S."/>
        </authorList>
    </citation>
    <scope>NUCLEOTIDE SEQUENCE [LARGE SCALE GENOMIC DNA]</scope>
    <source>
        <strain evidence="10">DSM 2698</strain>
    </source>
</reference>
<proteinExistence type="inferred from homology"/>
<keyword evidence="7 8" id="KW-0472">Membrane</keyword>
<sequence>MTASETRRAPEAFRLDEPGEAEIEEEVWEELDPEETDADRAVSTIIEPKKNGIRWGRLIVASAGALLSLAVGIAIDDLIRSLFTRADWLGWVGLVCLGLFLLALGAIIGREILGLARLKAIARLRLTADAAYEENDPDKARKVVKELIHQYADRADTAQGRRQLKEHLGAVMDGSDLIRLAERDLVATLDQRAKQAISSASQRVSVVTAVSPRALIDVAYVLIACLGLIRRVAAIYGGRPGVIGLMRLTGAVVSHLAVTGTIAIGDTLLQQVVGQGLAARLSARLGEGVVNGLMTARIGLSALDVCRPVPFVAQPRPRLKDLAGDLISFSASRQEVVATSPRNARRVNE</sequence>
<dbReference type="Pfam" id="PF05128">
    <property type="entry name" value="DUF697"/>
    <property type="match status" value="1"/>
</dbReference>
<dbReference type="EMBL" id="FMVW01000002">
    <property type="protein sequence ID" value="SCZ32832.1"/>
    <property type="molecule type" value="Genomic_DNA"/>
</dbReference>
<keyword evidence="10" id="KW-1185">Reference proteome</keyword>
<evidence type="ECO:0000256" key="8">
    <source>
        <dbReference type="SAM" id="Phobius"/>
    </source>
</evidence>
<dbReference type="OrthoDB" id="9816060at2"/>
<evidence type="ECO:0000313" key="9">
    <source>
        <dbReference type="EMBL" id="SCZ32832.1"/>
    </source>
</evidence>
<dbReference type="AlphaFoldDB" id="A0A1G5N665"/>
<evidence type="ECO:0000256" key="2">
    <source>
        <dbReference type="ARBA" id="ARBA00008255"/>
    </source>
</evidence>
<evidence type="ECO:0000256" key="6">
    <source>
        <dbReference type="ARBA" id="ARBA00022989"/>
    </source>
</evidence>
<evidence type="ECO:0000256" key="7">
    <source>
        <dbReference type="ARBA" id="ARBA00023136"/>
    </source>
</evidence>
<evidence type="ECO:0000256" key="4">
    <source>
        <dbReference type="ARBA" id="ARBA00022519"/>
    </source>
</evidence>
<evidence type="ECO:0000256" key="1">
    <source>
        <dbReference type="ARBA" id="ARBA00004429"/>
    </source>
</evidence>
<dbReference type="NCBIfam" id="TIGR01620">
    <property type="entry name" value="hyp_HI0043"/>
    <property type="match status" value="1"/>
</dbReference>
<evidence type="ECO:0000256" key="3">
    <source>
        <dbReference type="ARBA" id="ARBA00022475"/>
    </source>
</evidence>
<dbReference type="PANTHER" id="PTHR39342:SF1">
    <property type="entry name" value="UPF0283 MEMBRANE PROTEIN YCJF"/>
    <property type="match status" value="1"/>
</dbReference>
<dbReference type="RefSeq" id="WP_092811255.1">
    <property type="nucleotide sequence ID" value="NZ_FMVW01000002.1"/>
</dbReference>
<comment type="subcellular location">
    <subcellularLocation>
        <location evidence="1">Cell inner membrane</location>
        <topology evidence="1">Multi-pass membrane protein</topology>
    </subcellularLocation>
</comment>
<dbReference type="GO" id="GO:0005886">
    <property type="term" value="C:plasma membrane"/>
    <property type="evidence" value="ECO:0007669"/>
    <property type="project" value="UniProtKB-SubCell"/>
</dbReference>